<dbReference type="GO" id="GO:0032259">
    <property type="term" value="P:methylation"/>
    <property type="evidence" value="ECO:0007669"/>
    <property type="project" value="UniProtKB-KW"/>
</dbReference>
<dbReference type="GO" id="GO:0009307">
    <property type="term" value="P:DNA restriction-modification system"/>
    <property type="evidence" value="ECO:0007669"/>
    <property type="project" value="UniProtKB-KW"/>
</dbReference>
<evidence type="ECO:0000256" key="5">
    <source>
        <dbReference type="ARBA" id="ARBA00022747"/>
    </source>
</evidence>
<dbReference type="InterPro" id="IPR029063">
    <property type="entry name" value="SAM-dependent_MTases_sf"/>
</dbReference>
<feature type="domain" description="Type II methyltransferase M.TaqI-like" evidence="8">
    <location>
        <begin position="17"/>
        <end position="155"/>
    </location>
</feature>
<comment type="catalytic activity">
    <reaction evidence="7">
        <text>a 2'-deoxyadenosine in DNA + S-adenosyl-L-methionine = an N(6)-methyl-2'-deoxyadenosine in DNA + S-adenosyl-L-homocysteine + H(+)</text>
        <dbReference type="Rhea" id="RHEA:15197"/>
        <dbReference type="Rhea" id="RHEA-COMP:12418"/>
        <dbReference type="Rhea" id="RHEA-COMP:12419"/>
        <dbReference type="ChEBI" id="CHEBI:15378"/>
        <dbReference type="ChEBI" id="CHEBI:57856"/>
        <dbReference type="ChEBI" id="CHEBI:59789"/>
        <dbReference type="ChEBI" id="CHEBI:90615"/>
        <dbReference type="ChEBI" id="CHEBI:90616"/>
        <dbReference type="EC" id="2.1.1.72"/>
    </reaction>
</comment>
<dbReference type="EC" id="2.1.1.72" evidence="1"/>
<reference evidence="9 10" key="1">
    <citation type="submission" date="2019-01" db="EMBL/GenBank/DDBJ databases">
        <authorList>
            <consortium name="Pathogen Informatics"/>
        </authorList>
    </citation>
    <scope>NUCLEOTIDE SEQUENCE [LARGE SCALE GENOMIC DNA]</scope>
    <source>
        <strain evidence="9 10">NCTC10194</strain>
    </source>
</reference>
<evidence type="ECO:0000256" key="3">
    <source>
        <dbReference type="ARBA" id="ARBA00022679"/>
    </source>
</evidence>
<dbReference type="InterPro" id="IPR050953">
    <property type="entry name" value="N4_N6_ade-DNA_methylase"/>
</dbReference>
<evidence type="ECO:0000259" key="8">
    <source>
        <dbReference type="Pfam" id="PF07669"/>
    </source>
</evidence>
<evidence type="ECO:0000256" key="1">
    <source>
        <dbReference type="ARBA" id="ARBA00011900"/>
    </source>
</evidence>
<keyword evidence="3 9" id="KW-0808">Transferase</keyword>
<gene>
    <name evidence="9" type="primary">taqIM</name>
    <name evidence="9" type="ORF">NCTC10194_00075</name>
</gene>
<keyword evidence="10" id="KW-1185">Reference proteome</keyword>
<evidence type="ECO:0000256" key="7">
    <source>
        <dbReference type="ARBA" id="ARBA00047942"/>
    </source>
</evidence>
<dbReference type="GO" id="GO:0009007">
    <property type="term" value="F:site-specific DNA-methyltransferase (adenine-specific) activity"/>
    <property type="evidence" value="ECO:0007669"/>
    <property type="project" value="UniProtKB-EC"/>
</dbReference>
<sequence length="340" mass="39149">MNKKFLGQVFTPDFIVDKMINLISIKKPNLVLEPSSGSGNFYKKLIKKYENVIGVEIDEKIAHKNAVIASYFDTNYHPDINIGNPPYVDFKNITDKPENSVLIYKPNLYLYFLEKALNELNENGELIWIVPASVFTNSSSKKLNEIIYNNFSITHFEMVPENIWENASVPTAIIKIIKTINHKDKINYFFSNGKILFGEKPELIEEIIIKVGGASGFNSNIRNGNVPFVISSTERTKKLKNIVYEPKKWIRPVPKPPKRFTYQIFVNCKTRSKNPFYILEYQNKNEFINYDASVLCLFVNCDKGNALNIVKKLNTINWEKMGILRDGRFHFSQSILSALV</sequence>
<proteinExistence type="predicted"/>
<dbReference type="GO" id="GO:0003677">
    <property type="term" value="F:DNA binding"/>
    <property type="evidence" value="ECO:0007669"/>
    <property type="project" value="UniProtKB-KW"/>
</dbReference>
<dbReference type="PRINTS" id="PR00507">
    <property type="entry name" value="N12N6MTFRASE"/>
</dbReference>
<keyword evidence="6" id="KW-0238">DNA-binding</keyword>
<keyword evidence="4" id="KW-0949">S-adenosyl-L-methionine</keyword>
<dbReference type="EMBL" id="LR215024">
    <property type="protein sequence ID" value="VEU70080.1"/>
    <property type="molecule type" value="Genomic_DNA"/>
</dbReference>
<accession>A0A449AUD0</accession>
<name>A0A449AUD0_9BACT</name>
<dbReference type="Proteomes" id="UP000290815">
    <property type="component" value="Chromosome"/>
</dbReference>
<dbReference type="PANTHER" id="PTHR33841">
    <property type="entry name" value="DNA METHYLTRANSFERASE YEEA-RELATED"/>
    <property type="match status" value="1"/>
</dbReference>
<dbReference type="REBASE" id="298170">
    <property type="entry name" value="M.Mgl10194ORF75P"/>
</dbReference>
<dbReference type="SUPFAM" id="SSF53335">
    <property type="entry name" value="S-adenosyl-L-methionine-dependent methyltransferases"/>
    <property type="match status" value="1"/>
</dbReference>
<dbReference type="PANTHER" id="PTHR33841:SF6">
    <property type="entry name" value="TYPE II METHYLTRANSFERASE M.HINDII"/>
    <property type="match status" value="1"/>
</dbReference>
<dbReference type="Pfam" id="PF07669">
    <property type="entry name" value="Eco57I"/>
    <property type="match status" value="1"/>
</dbReference>
<protein>
    <recommendedName>
        <fullName evidence="1">site-specific DNA-methyltransferase (adenine-specific)</fullName>
        <ecNumber evidence="1">2.1.1.72</ecNumber>
    </recommendedName>
</protein>
<dbReference type="Gene3D" id="3.40.50.150">
    <property type="entry name" value="Vaccinia Virus protein VP39"/>
    <property type="match status" value="1"/>
</dbReference>
<evidence type="ECO:0000256" key="6">
    <source>
        <dbReference type="ARBA" id="ARBA00023125"/>
    </source>
</evidence>
<evidence type="ECO:0000256" key="2">
    <source>
        <dbReference type="ARBA" id="ARBA00022603"/>
    </source>
</evidence>
<dbReference type="RefSeq" id="WP_027333685.1">
    <property type="nucleotide sequence ID" value="NZ_LR215024.1"/>
</dbReference>
<dbReference type="AlphaFoldDB" id="A0A449AUD0"/>
<evidence type="ECO:0000313" key="10">
    <source>
        <dbReference type="Proteomes" id="UP000290815"/>
    </source>
</evidence>
<keyword evidence="2 9" id="KW-0489">Methyltransferase</keyword>
<keyword evidence="5" id="KW-0680">Restriction system</keyword>
<dbReference type="InterPro" id="IPR011639">
    <property type="entry name" value="MethylTrfase_TaqI-like_dom"/>
</dbReference>
<dbReference type="KEGG" id="mgly:NCTC10194_00075"/>
<organism evidence="9 10">
    <name type="scientific">Mycoplasmopsis glycophila</name>
    <dbReference type="NCBI Taxonomy" id="171285"/>
    <lineage>
        <taxon>Bacteria</taxon>
        <taxon>Bacillati</taxon>
        <taxon>Mycoplasmatota</taxon>
        <taxon>Mycoplasmoidales</taxon>
        <taxon>Metamycoplasmataceae</taxon>
        <taxon>Mycoplasmopsis</taxon>
    </lineage>
</organism>
<evidence type="ECO:0000313" key="9">
    <source>
        <dbReference type="EMBL" id="VEU70080.1"/>
    </source>
</evidence>
<evidence type="ECO:0000256" key="4">
    <source>
        <dbReference type="ARBA" id="ARBA00022691"/>
    </source>
</evidence>